<accession>A0A9X3SDT3</accession>
<name>A0A9X3SDT3_9ACTN</name>
<dbReference type="Gene3D" id="3.10.580.10">
    <property type="entry name" value="CBS-domain"/>
    <property type="match status" value="1"/>
</dbReference>
<dbReference type="AlphaFoldDB" id="A0A9X3SDT3"/>
<reference evidence="1" key="1">
    <citation type="submission" date="2022-10" db="EMBL/GenBank/DDBJ databases">
        <title>The WGS of Solirubrobacter phytolaccae KCTC 29190.</title>
        <authorList>
            <person name="Jiang Z."/>
        </authorList>
    </citation>
    <scope>NUCLEOTIDE SEQUENCE</scope>
    <source>
        <strain evidence="1">KCTC 29190</strain>
    </source>
</reference>
<comment type="caution">
    <text evidence="1">The sequence shown here is derived from an EMBL/GenBank/DDBJ whole genome shotgun (WGS) entry which is preliminary data.</text>
</comment>
<dbReference type="InterPro" id="IPR046342">
    <property type="entry name" value="CBS_dom_sf"/>
</dbReference>
<dbReference type="SUPFAM" id="SSF54631">
    <property type="entry name" value="CBS-domain pair"/>
    <property type="match status" value="1"/>
</dbReference>
<protein>
    <submittedName>
        <fullName evidence="1">CBS domain-containing protein</fullName>
    </submittedName>
</protein>
<gene>
    <name evidence="1" type="ORF">OJ997_27350</name>
</gene>
<dbReference type="EMBL" id="JAPDDP010000067">
    <property type="protein sequence ID" value="MDA0184055.1"/>
    <property type="molecule type" value="Genomic_DNA"/>
</dbReference>
<dbReference type="RefSeq" id="WP_270028472.1">
    <property type="nucleotide sequence ID" value="NZ_JAPDDP010000067.1"/>
</dbReference>
<sequence>MKDEYAETLVELEAALQVRHIAHRPLVTIARDAKPAAAERLASGKTLNNLPVRGADGAIVGVLENINGGKLAVERPRLDVSAVSHSMRTLDDRIVVESRQTIERLLQDLLSPPYYQLVVTDGRIDGIVTVSDLNKAPVRVLAYATMARLETAMSVAIRTVTRNSDEAAIQALVRAERARYGAIIASCASSISMSRSWTRQRSGRKASSWPNSACLPTVTTRQSKRSSMACTSGSGIR</sequence>
<keyword evidence="2" id="KW-1185">Reference proteome</keyword>
<proteinExistence type="predicted"/>
<dbReference type="Proteomes" id="UP001147653">
    <property type="component" value="Unassembled WGS sequence"/>
</dbReference>
<evidence type="ECO:0000313" key="1">
    <source>
        <dbReference type="EMBL" id="MDA0184055.1"/>
    </source>
</evidence>
<organism evidence="1 2">
    <name type="scientific">Solirubrobacter phytolaccae</name>
    <dbReference type="NCBI Taxonomy" id="1404360"/>
    <lineage>
        <taxon>Bacteria</taxon>
        <taxon>Bacillati</taxon>
        <taxon>Actinomycetota</taxon>
        <taxon>Thermoleophilia</taxon>
        <taxon>Solirubrobacterales</taxon>
        <taxon>Solirubrobacteraceae</taxon>
        <taxon>Solirubrobacter</taxon>
    </lineage>
</organism>
<evidence type="ECO:0000313" key="2">
    <source>
        <dbReference type="Proteomes" id="UP001147653"/>
    </source>
</evidence>